<feature type="domain" description="DNA primase large subunit C-terminal" evidence="13">
    <location>
        <begin position="205"/>
        <end position="361"/>
    </location>
</feature>
<name>K3WGL0_GLOUD</name>
<dbReference type="GO" id="GO:0001522">
    <property type="term" value="P:pseudouridine synthesis"/>
    <property type="evidence" value="ECO:0007669"/>
    <property type="project" value="InterPro"/>
</dbReference>
<dbReference type="AlphaFoldDB" id="K3WGL0"/>
<feature type="compositionally biased region" description="Basic residues" evidence="11">
    <location>
        <begin position="492"/>
        <end position="502"/>
    </location>
</feature>
<keyword evidence="5" id="KW-0819">tRNA processing</keyword>
<dbReference type="HOGENOM" id="CLU_311366_0_0_1"/>
<dbReference type="Gene3D" id="3.30.70.660">
    <property type="entry name" value="Pseudouridine synthase I, catalytic domain, C-terminal subdomain"/>
    <property type="match status" value="1"/>
</dbReference>
<dbReference type="Pfam" id="PF26466">
    <property type="entry name" value="DNA_primase_lrg_N"/>
    <property type="match status" value="1"/>
</dbReference>
<keyword evidence="8" id="KW-0408">Iron</keyword>
<dbReference type="GO" id="GO:0046872">
    <property type="term" value="F:metal ion binding"/>
    <property type="evidence" value="ECO:0007669"/>
    <property type="project" value="UniProtKB-KW"/>
</dbReference>
<evidence type="ECO:0000313" key="15">
    <source>
        <dbReference type="Proteomes" id="UP000019132"/>
    </source>
</evidence>
<protein>
    <submittedName>
        <fullName evidence="14">Uncharacterized protein</fullName>
    </submittedName>
</protein>
<evidence type="ECO:0000313" key="14">
    <source>
        <dbReference type="EnsemblProtists" id="PYU1_T004101"/>
    </source>
</evidence>
<dbReference type="GO" id="GO:0005658">
    <property type="term" value="C:alpha DNA polymerase:primase complex"/>
    <property type="evidence" value="ECO:0007669"/>
    <property type="project" value="TreeGrafter"/>
</dbReference>
<dbReference type="EMBL" id="GL376567">
    <property type="status" value="NOT_ANNOTATED_CDS"/>
    <property type="molecule type" value="Genomic_DNA"/>
</dbReference>
<evidence type="ECO:0000256" key="2">
    <source>
        <dbReference type="ARBA" id="ARBA00009375"/>
    </source>
</evidence>
<dbReference type="eggNOG" id="KOG2267">
    <property type="taxonomic scope" value="Eukaryota"/>
</dbReference>
<evidence type="ECO:0000259" key="12">
    <source>
        <dbReference type="Pfam" id="PF01416"/>
    </source>
</evidence>
<dbReference type="InterPro" id="IPR020094">
    <property type="entry name" value="TruA/RsuA/RluB/E/F_N"/>
</dbReference>
<feature type="compositionally biased region" description="Basic and acidic residues" evidence="11">
    <location>
        <begin position="897"/>
        <end position="910"/>
    </location>
</feature>
<comment type="cofactor">
    <cofactor evidence="1">
        <name>[4Fe-4S] cluster</name>
        <dbReference type="ChEBI" id="CHEBI:49883"/>
    </cofactor>
</comment>
<dbReference type="SUPFAM" id="SSF55120">
    <property type="entry name" value="Pseudouridine synthase"/>
    <property type="match status" value="1"/>
</dbReference>
<dbReference type="GO" id="GO:0009982">
    <property type="term" value="F:pseudouridine synthase activity"/>
    <property type="evidence" value="ECO:0007669"/>
    <property type="project" value="InterPro"/>
</dbReference>
<dbReference type="Gene3D" id="3.30.70.580">
    <property type="entry name" value="Pseudouridine synthase I, catalytic domain, N-terminal subdomain"/>
    <property type="match status" value="1"/>
</dbReference>
<dbReference type="EnsemblProtists" id="PYU1_T004101">
    <property type="protein sequence ID" value="PYU1_T004101"/>
    <property type="gene ID" value="PYU1_G004091"/>
</dbReference>
<evidence type="ECO:0000259" key="13">
    <source>
        <dbReference type="Pfam" id="PF04104"/>
    </source>
</evidence>
<keyword evidence="3" id="KW-0004">4Fe-4S</keyword>
<keyword evidence="6" id="KW-0235">DNA replication</keyword>
<dbReference type="GO" id="GO:0006269">
    <property type="term" value="P:DNA replication, synthesis of primer"/>
    <property type="evidence" value="ECO:0007669"/>
    <property type="project" value="UniProtKB-KW"/>
</dbReference>
<evidence type="ECO:0000256" key="5">
    <source>
        <dbReference type="ARBA" id="ARBA00022694"/>
    </source>
</evidence>
<dbReference type="InterPro" id="IPR007238">
    <property type="entry name" value="DNA_primase_lsu_euk/arc"/>
</dbReference>
<dbReference type="GO" id="GO:0006270">
    <property type="term" value="P:DNA replication initiation"/>
    <property type="evidence" value="ECO:0007669"/>
    <property type="project" value="TreeGrafter"/>
</dbReference>
<accession>K3WGL0</accession>
<evidence type="ECO:0000256" key="4">
    <source>
        <dbReference type="ARBA" id="ARBA00022515"/>
    </source>
</evidence>
<dbReference type="InterPro" id="IPR020095">
    <property type="entry name" value="PsdUridine_synth_TruA_C"/>
</dbReference>
<dbReference type="Proteomes" id="UP000019132">
    <property type="component" value="Unassembled WGS sequence"/>
</dbReference>
<dbReference type="GO" id="GO:0003723">
    <property type="term" value="F:RNA binding"/>
    <property type="evidence" value="ECO:0007669"/>
    <property type="project" value="InterPro"/>
</dbReference>
<dbReference type="GO" id="GO:0008033">
    <property type="term" value="P:tRNA processing"/>
    <property type="evidence" value="ECO:0007669"/>
    <property type="project" value="UniProtKB-KW"/>
</dbReference>
<dbReference type="NCBIfam" id="TIGR00071">
    <property type="entry name" value="hisT_truA"/>
    <property type="match status" value="1"/>
</dbReference>
<evidence type="ECO:0000256" key="11">
    <source>
        <dbReference type="SAM" id="MobiDB-lite"/>
    </source>
</evidence>
<evidence type="ECO:0000256" key="9">
    <source>
        <dbReference type="ARBA" id="ARBA00023014"/>
    </source>
</evidence>
<sequence length="944" mass="106747">MRRELDAMDAFQELAYDEALDTLSHYALRLAFCKNNDLMEWLVDIEAKLFGIRLFNSLRDAETATKILSHEGIKYETTRISSLSAAERQWLANDHVAQDADQAVVYKVPFEEVPLLVKHCRILLKRGICLIPARDMGYVALHHFKVLLLQQLKILQRAIPANRESSLKRLEPTLELFITTSRTQSSHALSQRSKRPKIVAENIDSMAERHFPLCMKNLHRKFRENHHLKYDGRLQYQMFLKGMGWSVHDTLLFFRNEFVRVIPAAKFEREYAYHIRHSYGLEGARKDYAPFDCQQIIHGAMPRHGQYHGCPFRHWDTNHLNAELRQHSGLSLSMASQISMQAALGNYRGACQQVFDATHGCSYPDAVGRSESSQISRSHQVEMTKKQKVEMTADAETLARSGSAGDVISTVTDSAMTTTAASATASAPVNVAAVRDLEALTSAVAHVDAETLLAIITELRATAGVKAVNNAIAKVMRPKKPVDPAVPPPQHGKIKKKRPEKKNRGREFLMSNYVKRSVAVKFLYLGERFAGFARQEHMEDTVERYLIDALVRTKLIEDIEQSAYSRCGRTDRGVSAFGQVIGVTLRSNLPISAKLVDFASIDEVRPGSKFRIELPSGEIKTITEVDYPTHINRALPEDIRVYSVVPSPTGFSARFDCTARMYRYFFLKKDMDVVKMREAAQALVGVHDFRNFCRIDTNCHTFERSIKSFEIVACETEVATNPTDQMYRFEIHGRAFLWHQVRCMVQVLFLIGSGKEEPDLILRLLDIATTPRKPQYDMASDAPLVLHDCYFDNIQFDYSPLALYQVHAQLLQQWEQLAIKAAVLRSNLDAIAEFPVAFDHVTRELDHFSPQLGQLLEKQGFHGSSGATASSEFAWTHVPPLLPLASRRKNLPLLTRDTGDSVDEKKTKLMERKRRRQEEDGDGEAAAAEGEEQVAVRTDAATAT</sequence>
<dbReference type="VEuPathDB" id="FungiDB:PYU1_G004091"/>
<dbReference type="eggNOG" id="KOG2554">
    <property type="taxonomic scope" value="Eukaryota"/>
</dbReference>
<dbReference type="PANTHER" id="PTHR10537:SF3">
    <property type="entry name" value="DNA PRIMASE LARGE SUBUNIT"/>
    <property type="match status" value="1"/>
</dbReference>
<keyword evidence="9" id="KW-0411">Iron-sulfur</keyword>
<keyword evidence="10" id="KW-0413">Isomerase</keyword>
<evidence type="ECO:0000256" key="10">
    <source>
        <dbReference type="ARBA" id="ARBA00023235"/>
    </source>
</evidence>
<keyword evidence="4" id="KW-0639">Primosome</keyword>
<reference evidence="15" key="2">
    <citation type="submission" date="2010-04" db="EMBL/GenBank/DDBJ databases">
        <authorList>
            <person name="Buell R."/>
            <person name="Hamilton J."/>
            <person name="Hostetler J."/>
        </authorList>
    </citation>
    <scope>NUCLEOTIDE SEQUENCE [LARGE SCALE GENOMIC DNA]</scope>
    <source>
        <strain evidence="15">DAOM:BR144</strain>
    </source>
</reference>
<organism evidence="14 15">
    <name type="scientific">Globisporangium ultimum (strain ATCC 200006 / CBS 805.95 / DAOM BR144)</name>
    <name type="common">Pythium ultimum</name>
    <dbReference type="NCBI Taxonomy" id="431595"/>
    <lineage>
        <taxon>Eukaryota</taxon>
        <taxon>Sar</taxon>
        <taxon>Stramenopiles</taxon>
        <taxon>Oomycota</taxon>
        <taxon>Peronosporomycetes</taxon>
        <taxon>Pythiales</taxon>
        <taxon>Pythiaceae</taxon>
        <taxon>Globisporangium</taxon>
    </lineage>
</organism>
<evidence type="ECO:0000256" key="8">
    <source>
        <dbReference type="ARBA" id="ARBA00023004"/>
    </source>
</evidence>
<dbReference type="InterPro" id="IPR020097">
    <property type="entry name" value="PsdUridine_synth_TruA_a/b_dom"/>
</dbReference>
<dbReference type="InterPro" id="IPR001406">
    <property type="entry name" value="PsdUridine_synth_TruA"/>
</dbReference>
<feature type="region of interest" description="Disordered" evidence="11">
    <location>
        <begin position="479"/>
        <end position="502"/>
    </location>
</feature>
<dbReference type="OMA" id="EIVACET"/>
<feature type="region of interest" description="Disordered" evidence="11">
    <location>
        <begin position="893"/>
        <end position="944"/>
    </location>
</feature>
<reference evidence="15" key="1">
    <citation type="journal article" date="2010" name="Genome Biol.">
        <title>Genome sequence of the necrotrophic plant pathogen Pythium ultimum reveals original pathogenicity mechanisms and effector repertoire.</title>
        <authorList>
            <person name="Levesque C.A."/>
            <person name="Brouwer H."/>
            <person name="Cano L."/>
            <person name="Hamilton J.P."/>
            <person name="Holt C."/>
            <person name="Huitema E."/>
            <person name="Raffaele S."/>
            <person name="Robideau G.P."/>
            <person name="Thines M."/>
            <person name="Win J."/>
            <person name="Zerillo M.M."/>
            <person name="Beakes G.W."/>
            <person name="Boore J.L."/>
            <person name="Busam D."/>
            <person name="Dumas B."/>
            <person name="Ferriera S."/>
            <person name="Fuerstenberg S.I."/>
            <person name="Gachon C.M."/>
            <person name="Gaulin E."/>
            <person name="Govers F."/>
            <person name="Grenville-Briggs L."/>
            <person name="Horner N."/>
            <person name="Hostetler J."/>
            <person name="Jiang R.H."/>
            <person name="Johnson J."/>
            <person name="Krajaejun T."/>
            <person name="Lin H."/>
            <person name="Meijer H.J."/>
            <person name="Moore B."/>
            <person name="Morris P."/>
            <person name="Phuntmart V."/>
            <person name="Puiu D."/>
            <person name="Shetty J."/>
            <person name="Stajich J.E."/>
            <person name="Tripathy S."/>
            <person name="Wawra S."/>
            <person name="van West P."/>
            <person name="Whitty B.R."/>
            <person name="Coutinho P.M."/>
            <person name="Henrissat B."/>
            <person name="Martin F."/>
            <person name="Thomas P.D."/>
            <person name="Tyler B.M."/>
            <person name="De Vries R.P."/>
            <person name="Kamoun S."/>
            <person name="Yandell M."/>
            <person name="Tisserat N."/>
            <person name="Buell C.R."/>
        </authorList>
    </citation>
    <scope>NUCLEOTIDE SEQUENCE</scope>
    <source>
        <strain evidence="15">DAOM:BR144</strain>
    </source>
</reference>
<dbReference type="GO" id="GO:0051539">
    <property type="term" value="F:4 iron, 4 sulfur cluster binding"/>
    <property type="evidence" value="ECO:0007669"/>
    <property type="project" value="UniProtKB-KW"/>
</dbReference>
<evidence type="ECO:0000256" key="3">
    <source>
        <dbReference type="ARBA" id="ARBA00022485"/>
    </source>
</evidence>
<dbReference type="InterPro" id="IPR058560">
    <property type="entry name" value="DNA_primase_C"/>
</dbReference>
<dbReference type="PANTHER" id="PTHR10537">
    <property type="entry name" value="DNA PRIMASE LARGE SUBUNIT"/>
    <property type="match status" value="1"/>
</dbReference>
<evidence type="ECO:0000256" key="6">
    <source>
        <dbReference type="ARBA" id="ARBA00022705"/>
    </source>
</evidence>
<dbReference type="Pfam" id="PF01416">
    <property type="entry name" value="PseudoU_synth_1"/>
    <property type="match status" value="1"/>
</dbReference>
<feature type="domain" description="Pseudouridine synthase I TruA alpha/beta" evidence="12">
    <location>
        <begin position="679"/>
        <end position="792"/>
    </location>
</feature>
<dbReference type="STRING" id="431595.K3WGL0"/>
<proteinExistence type="inferred from homology"/>
<evidence type="ECO:0000256" key="7">
    <source>
        <dbReference type="ARBA" id="ARBA00022723"/>
    </source>
</evidence>
<comment type="similarity">
    <text evidence="2">Belongs to the tRNA pseudouridine synthase TruA family.</text>
</comment>
<dbReference type="Gene3D" id="1.20.930.80">
    <property type="match status" value="1"/>
</dbReference>
<dbReference type="HAMAP" id="MF_00171">
    <property type="entry name" value="TruA"/>
    <property type="match status" value="1"/>
</dbReference>
<reference evidence="14" key="3">
    <citation type="submission" date="2015-02" db="UniProtKB">
        <authorList>
            <consortium name="EnsemblProtists"/>
        </authorList>
    </citation>
    <scope>IDENTIFICATION</scope>
    <source>
        <strain evidence="14">DAOM BR144</strain>
    </source>
</reference>
<dbReference type="Pfam" id="PF04104">
    <property type="entry name" value="DNA_primase_lrg"/>
    <property type="match status" value="1"/>
</dbReference>
<evidence type="ECO:0000256" key="1">
    <source>
        <dbReference type="ARBA" id="ARBA00001966"/>
    </source>
</evidence>
<dbReference type="InParanoid" id="K3WGL0"/>
<keyword evidence="15" id="KW-1185">Reference proteome</keyword>
<keyword evidence="7" id="KW-0479">Metal-binding</keyword>
<dbReference type="InterPro" id="IPR020103">
    <property type="entry name" value="PsdUridine_synth_cat_dom_sf"/>
</dbReference>